<feature type="binding site" evidence="3 8">
    <location>
        <position position="69"/>
    </location>
    <ligand>
        <name>Zn(2+)</name>
        <dbReference type="ChEBI" id="CHEBI:29105"/>
        <label>2</label>
    </ligand>
</feature>
<evidence type="ECO:0007829" key="7">
    <source>
        <dbReference type="PDB" id="7XG3"/>
    </source>
</evidence>
<dbReference type="PDB" id="7XG2">
    <property type="method" value="EM"/>
    <property type="resolution" value="2.80 A"/>
    <property type="chains" value="A=1-243"/>
</dbReference>
<feature type="binding site" evidence="4">
    <location>
        <position position="32"/>
    </location>
    <ligand>
        <name>Zn(2+)</name>
        <dbReference type="ChEBI" id="CHEBI:29105"/>
        <label>3</label>
    </ligand>
</feature>
<accession>A0AAB0B1U3</accession>
<feature type="binding site" evidence="8">
    <location>
        <position position="66"/>
    </location>
    <ligand>
        <name>Zn(2+)</name>
        <dbReference type="ChEBI" id="CHEBI:29105"/>
        <label>2</label>
    </ligand>
</feature>
<evidence type="ECO:0000313" key="1">
    <source>
        <dbReference type="PDB" id="7XFZ"/>
    </source>
</evidence>
<keyword evidence="3 4" id="KW-0479">Metal-binding</keyword>
<evidence type="ECO:0007829" key="4">
    <source>
        <dbReference type="PDB" id="7XG0"/>
    </source>
</evidence>
<feature type="disulfide bond" evidence="6">
    <location>
        <begin position="33"/>
        <end position="69"/>
    </location>
</feature>
<feature type="binding site" evidence="4">
    <location>
        <position position="33"/>
    </location>
    <ligand>
        <name>Zn(2+)</name>
        <dbReference type="ChEBI" id="CHEBI:29105"/>
        <label>3</label>
    </ligand>
</feature>
<dbReference type="PDB" id="7XG3">
    <property type="method" value="EM"/>
    <property type="resolution" value="3.00 A"/>
    <property type="chains" value="A=1-243"/>
</dbReference>
<evidence type="ECO:0007829" key="8">
    <source>
        <dbReference type="PDB" id="7XG4"/>
    </source>
</evidence>
<dbReference type="PDB" id="7XG1">
    <property type="method" value="EM"/>
    <property type="resolution" value="3.30 A"/>
    <property type="chains" value="A=1-243"/>
</dbReference>
<dbReference type="SMR" id="A0AAB0B1U3"/>
<feature type="binding site" evidence="3 8">
    <location>
        <position position="30"/>
    </location>
    <ligand>
        <name>Zn(2+)</name>
        <dbReference type="ChEBI" id="CHEBI:29105"/>
        <label>2</label>
    </ligand>
</feature>
<dbReference type="EMDB" id="EMD-33182"/>
<feature type="binding site" evidence="5">
    <location>
        <position position="69"/>
    </location>
    <ligand>
        <name>Zn(2+)</name>
        <dbReference type="ChEBI" id="CHEBI:29105"/>
        <label>5</label>
    </ligand>
</feature>
<evidence type="ECO:0007829" key="5">
    <source>
        <dbReference type="PDB" id="7XG1"/>
    </source>
</evidence>
<dbReference type="EMDB" id="EMD-33181"/>
<dbReference type="EMDB" id="EMD-33184"/>
<protein>
    <submittedName>
        <fullName evidence="1 2">Csf1</fullName>
    </submittedName>
</protein>
<feature type="binding site" evidence="6">
    <location>
        <position position="30"/>
    </location>
    <ligand>
        <name>Zn(2+)</name>
        <dbReference type="ChEBI" id="CHEBI:29105"/>
        <label>1</label>
    </ligand>
</feature>
<feature type="binding site" evidence="5">
    <location>
        <position position="33"/>
    </location>
    <ligand>
        <name>Zn(2+)</name>
        <dbReference type="ChEBI" id="CHEBI:29105"/>
        <label>5</label>
    </ligand>
</feature>
<proteinExistence type="evidence at protein level"/>
<reference evidence="3 4" key="1">
    <citation type="journal article" date="2023" name="Cell">
        <title>Type IV-A CRISPR-Csf complex: Assembly, dsDNA targeting, and CasDinG recruitment.</title>
        <authorList>
            <person name="Cui N."/>
            <person name="Zhang J.T."/>
            <person name="Liu Y."/>
            <person name="Liu Y."/>
            <person name="Liu X.Y."/>
            <person name="Wang C."/>
            <person name="Huang H."/>
            <person name="Jia N."/>
        </authorList>
    </citation>
    <scope>STRUCTURE BY ELECTRON MICROSCOPY (2.60 ANGSTROMS)</scope>
    <scope>DISULFIDE BONDS</scope>
</reference>
<dbReference type="EMDB" id="EMD-33183"/>
<feature type="binding site" evidence="4">
    <location>
        <position position="66"/>
    </location>
    <ligand>
        <name>Zn(2+)</name>
        <dbReference type="ChEBI" id="CHEBI:29105"/>
        <label>3</label>
    </ligand>
</feature>
<dbReference type="RefSeq" id="WP_088922488.1">
    <property type="nucleotide sequence ID" value="NZ_CP017294.1"/>
</dbReference>
<feature type="binding site" evidence="6">
    <location>
        <position position="33"/>
    </location>
    <ligand>
        <name>Zn(2+)</name>
        <dbReference type="ChEBI" id="CHEBI:29105"/>
        <label>1</label>
    </ligand>
</feature>
<feature type="disulfide bond" evidence="5">
    <location>
        <begin position="30"/>
        <end position="69"/>
    </location>
</feature>
<evidence type="ECO:0007829" key="3">
    <source>
        <dbReference type="PDB" id="7XFZ"/>
    </source>
</evidence>
<feature type="binding site" evidence="8">
    <location>
        <position position="33"/>
    </location>
    <ligand>
        <name>Zn(2+)</name>
        <dbReference type="ChEBI" id="CHEBI:29105"/>
        <label>2</label>
    </ligand>
</feature>
<dbReference type="PDB" id="7XG4">
    <property type="method" value="EM"/>
    <property type="resolution" value="3.70 A"/>
    <property type="chains" value="A=1-243"/>
</dbReference>
<dbReference type="AlphaFoldDB" id="A0AAB0B1U3"/>
<evidence type="ECO:0000313" key="2">
    <source>
        <dbReference type="PDB" id="7XG0"/>
    </source>
</evidence>
<dbReference type="EMDB" id="EMD-33185"/>
<keyword evidence="3 4" id="KW-0002">3D-structure</keyword>
<dbReference type="EMDB" id="EMD-33180"/>
<evidence type="ECO:0007829" key="6">
    <source>
        <dbReference type="PDB" id="7XG2"/>
    </source>
</evidence>
<dbReference type="PDB" id="7XFZ">
    <property type="method" value="EM"/>
    <property type="resolution" value="3.00 A"/>
    <property type="chains" value="A=1-243"/>
</dbReference>
<keyword evidence="3 4" id="KW-0862">Zinc</keyword>
<organism evidence="1">
    <name type="scientific">Pseudomonas aeruginosa</name>
    <dbReference type="NCBI Taxonomy" id="287"/>
    <lineage>
        <taxon>Bacteria</taxon>
        <taxon>Pseudomonadati</taxon>
        <taxon>Pseudomonadota</taxon>
        <taxon>Gammaproteobacteria</taxon>
        <taxon>Pseudomonadales</taxon>
        <taxon>Pseudomonadaceae</taxon>
        <taxon>Pseudomonas</taxon>
    </lineage>
</organism>
<sequence length="243" mass="27258">MRYPSDIVDQVLKAGPDKGLLTWEGVDAACSHCSRPIQNGDLYSPSSVGAFFSDTRDLASTSRSICWRCVVLRKKPMLYGLSAAVVTQDGIYSISKDVNKAWLFTTPPPAPFLVVHSSSTMQHLSWRTPVTLDNRRIHVRYGPNLFIVRPEVVRKALSIADRVNEGQKKWVTPVYFDRKAAAMGHGLITRAGAEMLTQEEQEFFQSVTPGERWALSYLMHSKRPEPEVGECITEKVMTSLNKE</sequence>
<dbReference type="PDB" id="7XG0">
    <property type="method" value="EM"/>
    <property type="resolution" value="2.60 A"/>
    <property type="chains" value="A=1-243"/>
</dbReference>
<feature type="binding site" evidence="7">
    <location>
        <position position="33"/>
    </location>
    <ligand>
        <name>Zn(2+)</name>
        <dbReference type="ChEBI" id="CHEBI:29105"/>
        <label>4</label>
    </ligand>
</feature>
<name>A0AAB0B1U3_PSEAI</name>